<dbReference type="Gene3D" id="1.10.287.1490">
    <property type="match status" value="1"/>
</dbReference>
<feature type="coiled-coil region" evidence="1">
    <location>
        <begin position="17"/>
        <end position="72"/>
    </location>
</feature>
<sequence length="143" mass="16460">MDMELLNAFRTIIKEELKPINERLDSMQSQINSMQNQINSIQNQIDSIQNQIDSMQDQINSMQDQIYSVKNEVSLIKAQVEENTQILRALEHKAEINKAEHDNFALQLANIEGNVNKIKNAVAKGEEAYNYLESFKNILTHRG</sequence>
<dbReference type="SUPFAM" id="SSF57997">
    <property type="entry name" value="Tropomyosin"/>
    <property type="match status" value="1"/>
</dbReference>
<dbReference type="RefSeq" id="WP_008910049.1">
    <property type="nucleotide sequence ID" value="NZ_CAKP01000159.1"/>
</dbReference>
<dbReference type="AlphaFoldDB" id="I7LKY6"/>
<protein>
    <submittedName>
        <fullName evidence="2">Uncharacterized protein</fullName>
    </submittedName>
</protein>
<proteinExistence type="predicted"/>
<gene>
    <name evidence="2" type="ORF">CAAU_2727</name>
</gene>
<evidence type="ECO:0000256" key="1">
    <source>
        <dbReference type="SAM" id="Coils"/>
    </source>
</evidence>
<evidence type="ECO:0000313" key="3">
    <source>
        <dbReference type="Proteomes" id="UP000007652"/>
    </source>
</evidence>
<name>I7LKY6_9CLOT</name>
<accession>I7LKY6</accession>
<keyword evidence="1" id="KW-0175">Coiled coil</keyword>
<dbReference type="eggNOG" id="COG2433">
    <property type="taxonomic scope" value="Bacteria"/>
</dbReference>
<comment type="caution">
    <text evidence="2">The sequence shown here is derived from an EMBL/GenBank/DDBJ whole genome shotgun (WGS) entry which is preliminary data.</text>
</comment>
<dbReference type="EMBL" id="CAKP01000159">
    <property type="protein sequence ID" value="CCJ34810.1"/>
    <property type="molecule type" value="Genomic_DNA"/>
</dbReference>
<keyword evidence="3" id="KW-1185">Reference proteome</keyword>
<dbReference type="STRING" id="857293.CAAU_2727"/>
<organism evidence="2 3">
    <name type="scientific">Caloramator australicus RC3</name>
    <dbReference type="NCBI Taxonomy" id="857293"/>
    <lineage>
        <taxon>Bacteria</taxon>
        <taxon>Bacillati</taxon>
        <taxon>Bacillota</taxon>
        <taxon>Clostridia</taxon>
        <taxon>Eubacteriales</taxon>
        <taxon>Clostridiaceae</taxon>
        <taxon>Caloramator</taxon>
    </lineage>
</organism>
<dbReference type="Proteomes" id="UP000007652">
    <property type="component" value="Unassembled WGS sequence"/>
</dbReference>
<evidence type="ECO:0000313" key="2">
    <source>
        <dbReference type="EMBL" id="CCJ34810.1"/>
    </source>
</evidence>
<dbReference type="OrthoDB" id="1708171at2"/>
<reference evidence="2 3" key="1">
    <citation type="journal article" date="2011" name="J. Bacteriol.">
        <title>Draft genome sequence of Caloramator australicus strain RC3T, a thermoanaerobe from the Great Artesian Basin of Australia.</title>
        <authorList>
            <person name="Ogg C.D."/>
            <person name="Patel B.K.C."/>
        </authorList>
    </citation>
    <scope>NUCLEOTIDE SEQUENCE [LARGE SCALE GENOMIC DNA]</scope>
    <source>
        <strain evidence="2 3">RC3</strain>
    </source>
</reference>